<sequence>MHPMLNIAVRAARFTGNVIIFVGIMLAGILCLVSQRRVCKTPVLMLSAKLLPQSQPLYLLRCFISRVRHLRVYYHYAGRPDNSRHARVGPTYSCLPANRFSFTTAVLSLLSVALSKQACAATGMQGAYGHSG</sequence>
<reference evidence="2 3" key="1">
    <citation type="submission" date="2022-07" db="EMBL/GenBank/DDBJ databases">
        <title>Pseudidiomarina sp. nov, a marine bacterium isolated from Pacific Ocean.</title>
        <authorList>
            <person name="Wang Y."/>
        </authorList>
    </citation>
    <scope>NUCLEOTIDE SEQUENCE [LARGE SCALE GENOMIC DNA]</scope>
    <source>
        <strain evidence="2 3">GXY010</strain>
    </source>
</reference>
<proteinExistence type="predicted"/>
<keyword evidence="3" id="KW-1185">Reference proteome</keyword>
<organism evidence="2 3">
    <name type="scientific">Pseudidiomarina fusca</name>
    <dbReference type="NCBI Taxonomy" id="2965078"/>
    <lineage>
        <taxon>Bacteria</taxon>
        <taxon>Pseudomonadati</taxon>
        <taxon>Pseudomonadota</taxon>
        <taxon>Gammaproteobacteria</taxon>
        <taxon>Alteromonadales</taxon>
        <taxon>Idiomarinaceae</taxon>
        <taxon>Pseudidiomarina</taxon>
    </lineage>
</organism>
<keyword evidence="1" id="KW-0472">Membrane</keyword>
<dbReference type="Proteomes" id="UP001305027">
    <property type="component" value="Unassembled WGS sequence"/>
</dbReference>
<keyword evidence="1" id="KW-1133">Transmembrane helix</keyword>
<dbReference type="RefSeq" id="WP_313932118.1">
    <property type="nucleotide sequence ID" value="NZ_JANFPJ010000001.1"/>
</dbReference>
<evidence type="ECO:0000313" key="2">
    <source>
        <dbReference type="EMBL" id="MDT7524588.1"/>
    </source>
</evidence>
<accession>A0ABU3KSX4</accession>
<gene>
    <name evidence="2" type="ORF">NOG12_00535</name>
</gene>
<evidence type="ECO:0000313" key="3">
    <source>
        <dbReference type="Proteomes" id="UP001305027"/>
    </source>
</evidence>
<name>A0ABU3KSX4_9GAMM</name>
<comment type="caution">
    <text evidence="2">The sequence shown here is derived from an EMBL/GenBank/DDBJ whole genome shotgun (WGS) entry which is preliminary data.</text>
</comment>
<dbReference type="EMBL" id="JANFPJ010000001">
    <property type="protein sequence ID" value="MDT7524588.1"/>
    <property type="molecule type" value="Genomic_DNA"/>
</dbReference>
<feature type="transmembrane region" description="Helical" evidence="1">
    <location>
        <begin position="12"/>
        <end position="33"/>
    </location>
</feature>
<evidence type="ECO:0000256" key="1">
    <source>
        <dbReference type="SAM" id="Phobius"/>
    </source>
</evidence>
<keyword evidence="1" id="KW-0812">Transmembrane</keyword>
<protein>
    <submittedName>
        <fullName evidence="2">Uncharacterized protein</fullName>
    </submittedName>
</protein>